<keyword evidence="1" id="KW-0175">Coiled coil</keyword>
<organism evidence="2 3">
    <name type="scientific">Roridomyces roridus</name>
    <dbReference type="NCBI Taxonomy" id="1738132"/>
    <lineage>
        <taxon>Eukaryota</taxon>
        <taxon>Fungi</taxon>
        <taxon>Dikarya</taxon>
        <taxon>Basidiomycota</taxon>
        <taxon>Agaricomycotina</taxon>
        <taxon>Agaricomycetes</taxon>
        <taxon>Agaricomycetidae</taxon>
        <taxon>Agaricales</taxon>
        <taxon>Marasmiineae</taxon>
        <taxon>Mycenaceae</taxon>
        <taxon>Roridomyces</taxon>
    </lineage>
</organism>
<comment type="caution">
    <text evidence="2">The sequence shown here is derived from an EMBL/GenBank/DDBJ whole genome shotgun (WGS) entry which is preliminary data.</text>
</comment>
<dbReference type="Proteomes" id="UP001221142">
    <property type="component" value="Unassembled WGS sequence"/>
</dbReference>
<feature type="coiled-coil region" evidence="1">
    <location>
        <begin position="302"/>
        <end position="363"/>
    </location>
</feature>
<name>A0AAD7F8G8_9AGAR</name>
<evidence type="ECO:0000313" key="3">
    <source>
        <dbReference type="Proteomes" id="UP001221142"/>
    </source>
</evidence>
<sequence>MGVSHSSFGCAECHGPNLCYMQTSQPIHNVIEHEDYKERMSDWAAKLTSLYPYEYIDTNPEFTKSRGLAKPTHFYVRPTPYPVTQAEWERYLAAMERRQRDLQERKITKVHHYRRSGQLGHECIILYIQSAQDTRLARLDRLNLESELFRVSPRYWIGELINTKEYRLIRTLDVPPTAHFTLVECAAIASSIAVARKDYSSFDHMCMWYAAVLFNAVRRRFPQAKIVPGPFLNEAGKVFGHQFVDADATLTATMWINGEESLVLVTAEEEGTVPAFRDAFRSDLEKLDDPCLKLDEIVENSRVKEEELLDGMENQLQSTREAIAEIVQRKANVAEIAELERRIAIAQSKLDAALATTAEMEREIASQKASTAL</sequence>
<proteinExistence type="predicted"/>
<dbReference type="AlphaFoldDB" id="A0AAD7F8G8"/>
<reference evidence="2" key="1">
    <citation type="submission" date="2023-03" db="EMBL/GenBank/DDBJ databases">
        <title>Massive genome expansion in bonnet fungi (Mycena s.s.) driven by repeated elements and novel gene families across ecological guilds.</title>
        <authorList>
            <consortium name="Lawrence Berkeley National Laboratory"/>
            <person name="Harder C.B."/>
            <person name="Miyauchi S."/>
            <person name="Viragh M."/>
            <person name="Kuo A."/>
            <person name="Thoen E."/>
            <person name="Andreopoulos B."/>
            <person name="Lu D."/>
            <person name="Skrede I."/>
            <person name="Drula E."/>
            <person name="Henrissat B."/>
            <person name="Morin E."/>
            <person name="Kohler A."/>
            <person name="Barry K."/>
            <person name="LaButti K."/>
            <person name="Morin E."/>
            <person name="Salamov A."/>
            <person name="Lipzen A."/>
            <person name="Mereny Z."/>
            <person name="Hegedus B."/>
            <person name="Baldrian P."/>
            <person name="Stursova M."/>
            <person name="Weitz H."/>
            <person name="Taylor A."/>
            <person name="Grigoriev I.V."/>
            <person name="Nagy L.G."/>
            <person name="Martin F."/>
            <person name="Kauserud H."/>
        </authorList>
    </citation>
    <scope>NUCLEOTIDE SEQUENCE</scope>
    <source>
        <strain evidence="2">9284</strain>
    </source>
</reference>
<keyword evidence="3" id="KW-1185">Reference proteome</keyword>
<dbReference type="EMBL" id="JARKIF010000043">
    <property type="protein sequence ID" value="KAJ7608715.1"/>
    <property type="molecule type" value="Genomic_DNA"/>
</dbReference>
<gene>
    <name evidence="2" type="ORF">FB45DRAFT_1128455</name>
</gene>
<accession>A0AAD7F8G8</accession>
<evidence type="ECO:0000313" key="2">
    <source>
        <dbReference type="EMBL" id="KAJ7608715.1"/>
    </source>
</evidence>
<evidence type="ECO:0000256" key="1">
    <source>
        <dbReference type="SAM" id="Coils"/>
    </source>
</evidence>
<protein>
    <submittedName>
        <fullName evidence="2">Uncharacterized protein</fullName>
    </submittedName>
</protein>